<name>A0A8J8T242_HALGN</name>
<evidence type="ECO:0000256" key="2">
    <source>
        <dbReference type="ARBA" id="ARBA00022490"/>
    </source>
</evidence>
<dbReference type="PANTHER" id="PTHR12086">
    <property type="entry name" value="EF-HAND DOMAIN C-TERMINAL CONTAINING PROTEIN"/>
    <property type="match status" value="1"/>
</dbReference>
<dbReference type="PANTHER" id="PTHR12086:SF12">
    <property type="entry name" value="EF-HAND DOMAIN-CONTAINING FAMILY MEMBER B"/>
    <property type="match status" value="1"/>
</dbReference>
<proteinExistence type="predicted"/>
<keyword evidence="2" id="KW-0963">Cytoplasm</keyword>
<dbReference type="InterPro" id="IPR057428">
    <property type="entry name" value="EFHB_EF-hand_C"/>
</dbReference>
<reference evidence="6" key="1">
    <citation type="submission" date="2019-06" db="EMBL/GenBank/DDBJ databases">
        <authorList>
            <person name="Zheng W."/>
        </authorList>
    </citation>
    <scope>NUCLEOTIDE SEQUENCE</scope>
    <source>
        <strain evidence="6">QDHG01</strain>
    </source>
</reference>
<evidence type="ECO:0000256" key="3">
    <source>
        <dbReference type="ARBA" id="ARBA00022737"/>
    </source>
</evidence>
<dbReference type="Proteomes" id="UP000785679">
    <property type="component" value="Unassembled WGS sequence"/>
</dbReference>
<dbReference type="InterPro" id="IPR040193">
    <property type="entry name" value="EFHC1/EFHC2/EFHB"/>
</dbReference>
<evidence type="ECO:0000256" key="1">
    <source>
        <dbReference type="ARBA" id="ARBA00004245"/>
    </source>
</evidence>
<dbReference type="Pfam" id="PF25325">
    <property type="entry name" value="EF-hand_EFHB_C"/>
    <property type="match status" value="1"/>
</dbReference>
<keyword evidence="4" id="KW-0206">Cytoskeleton</keyword>
<protein>
    <recommendedName>
        <fullName evidence="5">EFHB C-terminal EF-hand domain-containing protein</fullName>
    </recommendedName>
</protein>
<evidence type="ECO:0000256" key="4">
    <source>
        <dbReference type="ARBA" id="ARBA00023212"/>
    </source>
</evidence>
<organism evidence="6 7">
    <name type="scientific">Halteria grandinella</name>
    <dbReference type="NCBI Taxonomy" id="5974"/>
    <lineage>
        <taxon>Eukaryota</taxon>
        <taxon>Sar</taxon>
        <taxon>Alveolata</taxon>
        <taxon>Ciliophora</taxon>
        <taxon>Intramacronucleata</taxon>
        <taxon>Spirotrichea</taxon>
        <taxon>Stichotrichia</taxon>
        <taxon>Sporadotrichida</taxon>
        <taxon>Halteriidae</taxon>
        <taxon>Halteria</taxon>
    </lineage>
</organism>
<keyword evidence="7" id="KW-1185">Reference proteome</keyword>
<dbReference type="EMBL" id="RRYP01010010">
    <property type="protein sequence ID" value="TNV78678.1"/>
    <property type="molecule type" value="Genomic_DNA"/>
</dbReference>
<accession>A0A8J8T242</accession>
<evidence type="ECO:0000313" key="6">
    <source>
        <dbReference type="EMBL" id="TNV78678.1"/>
    </source>
</evidence>
<keyword evidence="3" id="KW-0677">Repeat</keyword>
<comment type="caution">
    <text evidence="6">The sequence shown here is derived from an EMBL/GenBank/DDBJ whole genome shotgun (WGS) entry which is preliminary data.</text>
</comment>
<gene>
    <name evidence="6" type="ORF">FGO68_gene13508</name>
</gene>
<dbReference type="AlphaFoldDB" id="A0A8J8T242"/>
<dbReference type="GO" id="GO:0005856">
    <property type="term" value="C:cytoskeleton"/>
    <property type="evidence" value="ECO:0007669"/>
    <property type="project" value="UniProtKB-SubCell"/>
</dbReference>
<dbReference type="OrthoDB" id="2096280at2759"/>
<feature type="domain" description="EFHB C-terminal EF-hand" evidence="5">
    <location>
        <begin position="355"/>
        <end position="437"/>
    </location>
</feature>
<sequence>MTDFSRIHRPDLAPAIRQAGVSTKPTESIASCLFPQAQDGPGTPPHLKKYRKSHQNQPGIKQIHPGLFDDQPKFAEAHSYGKKIAGSDHTNEVIKTQNLQGLAARFNDIKEAKYASNIREPLAKGFERGYAWPQDLAQSKGHFAFGVPTVSSDSVRDIVQPQIPLENPPEVIEMYKKTHGNFGPGEQKQREYQWPVDKSSFRFGYGEAVQVNAAAKSIHAERPDSTSFPKTVIVKKTVEDVKATQLDMLGQPRNLGQGPIPVPKDFAFGIKNTSALGENSWNAAMCLQGEPTEKELQPDRDLGKCVRPGSRNIVRRPEDANRAFGCPTIRTDIPFKEKRSVADYNNYGDEPEAVDLLFPSTFTEMGISEYDFMVTRTRTEIRSLFERIGFAYKNGKFNTMYNRAKEVQDQMRGHSVVMDYEKVSVRAFMQAINEMHHIE</sequence>
<evidence type="ECO:0000259" key="5">
    <source>
        <dbReference type="Pfam" id="PF25325"/>
    </source>
</evidence>
<comment type="subcellular location">
    <subcellularLocation>
        <location evidence="1">Cytoplasm</location>
        <location evidence="1">Cytoskeleton</location>
    </subcellularLocation>
</comment>
<evidence type="ECO:0000313" key="7">
    <source>
        <dbReference type="Proteomes" id="UP000785679"/>
    </source>
</evidence>